<reference evidence="2 3" key="1">
    <citation type="journal article" date="2015" name="Nature">
        <title>rRNA introns, odd ribosomes, and small enigmatic genomes across a large radiation of phyla.</title>
        <authorList>
            <person name="Brown C.T."/>
            <person name="Hug L.A."/>
            <person name="Thomas B.C."/>
            <person name="Sharon I."/>
            <person name="Castelle C.J."/>
            <person name="Singh A."/>
            <person name="Wilkins M.J."/>
            <person name="Williams K.H."/>
            <person name="Banfield J.F."/>
        </authorList>
    </citation>
    <scope>NUCLEOTIDE SEQUENCE [LARGE SCALE GENOMIC DNA]</scope>
</reference>
<organism evidence="2 3">
    <name type="scientific">Candidatus Nomurabacteria bacterium GW2011_GWB1_44_12</name>
    <dbReference type="NCBI Taxonomy" id="1618748"/>
    <lineage>
        <taxon>Bacteria</taxon>
        <taxon>Candidatus Nomuraibacteriota</taxon>
    </lineage>
</organism>
<evidence type="ECO:0000256" key="1">
    <source>
        <dbReference type="SAM" id="MobiDB-lite"/>
    </source>
</evidence>
<name>A0A837I7A0_9BACT</name>
<accession>A0A837I7A0</accession>
<evidence type="ECO:0000313" key="3">
    <source>
        <dbReference type="Proteomes" id="UP000033815"/>
    </source>
</evidence>
<gene>
    <name evidence="2" type="ORF">UW25_C0005G0090</name>
</gene>
<protein>
    <submittedName>
        <fullName evidence="2">Uncharacterized protein</fullName>
    </submittedName>
</protein>
<dbReference type="AlphaFoldDB" id="A0A837I7A0"/>
<comment type="caution">
    <text evidence="2">The sequence shown here is derived from an EMBL/GenBank/DDBJ whole genome shotgun (WGS) entry which is preliminary data.</text>
</comment>
<proteinExistence type="predicted"/>
<sequence length="102" mass="10949">MKSQKKGSHQTNKIVPIVLDTGITATMKPQDIPEDKWNHHHGKTATGQKVDSLQSATIAKSLILRKNTGGPVLSVSLAEFEVAAVQILTGMGYKMQAPANLT</sequence>
<evidence type="ECO:0000313" key="2">
    <source>
        <dbReference type="EMBL" id="KKT36608.1"/>
    </source>
</evidence>
<dbReference type="EMBL" id="LCHP01000005">
    <property type="protein sequence ID" value="KKT36608.1"/>
    <property type="molecule type" value="Genomic_DNA"/>
</dbReference>
<feature type="region of interest" description="Disordered" evidence="1">
    <location>
        <begin position="29"/>
        <end position="49"/>
    </location>
</feature>
<dbReference type="Proteomes" id="UP000033815">
    <property type="component" value="Unassembled WGS sequence"/>
</dbReference>